<feature type="region of interest" description="Disordered" evidence="1">
    <location>
        <begin position="1048"/>
        <end position="1078"/>
    </location>
</feature>
<feature type="compositionally biased region" description="Low complexity" evidence="1">
    <location>
        <begin position="466"/>
        <end position="479"/>
    </location>
</feature>
<dbReference type="EMBL" id="BDDL01000029">
    <property type="protein sequence ID" value="GAT77048.1"/>
    <property type="molecule type" value="Genomic_DNA"/>
</dbReference>
<sequence>MINTFMSITLEKILTEILGKPPSFYFNNTIDMEVFFHKVNKPQIYNRYKRIIAQYTNFQSVTITHVDHAVLLFYICSKLTKNPQEGFPSFILACHESYNDYVKFRYKSKFLQQLNCMANTLKNLIYLQFYANAQWTDRPEPLIEKLNMFDNLRILSLSNITQPKLSTYTNTKETLSLSGFFANSKIEYLFLNCYPLRIIRYFPKLKFLQISNKIYDSTIQHYTLDLHKYFHPNAITLNTLSLINTKIIGNNAIYHHPKHNFRVIYNLRNIKIKKGGITNNMYSVKLQTHYNTTLDNISLNTYAYQFIHSIHLQKYNNTTLILLDKSQSSETIKQITQSVPNYTLINVQLNTVPYKFNEYHCRNTAQAQLITETVHEHPHDITTSSTTSTPDISNSNNVSLPNVTPDPQQTHVNIKDDHASHSSTTYTTTLQASDNDSSRINSLKAKSNITIGNLNNTQDNNSHNLATSSTISAPDISSSNNVSLPNVTPDPQQTHVNIKDDHASHSSTTCTTTLQTSDNDSSRINSPKAKSDITIGNLNNTQDNNNNNNSHNLATSLTISTLPDISNSNNVSLPNVTPDPQQAHVNIKDDYVPHSSTTDTTTSQASDNDPNRTSPHNTDIIRSDPKFDKTSDHDTVDNSLRFPTILTLNYSNPNNINLHDTSMDVADDQDYSHFHQFSLPITENMSTDSSDDDTAFDSLSITESTSTDLSEEDNNVEFYVNQIIQDQNLDLSLITNYVLKSPDITHISYNIKISTPEYTILDNISSNISIPQQEPTTRGNPMKKINTLPTNTTKNNAYIASHKKVEKLLISNVSTTSSLHNTQSTEDPYNSISIPTIRNYSPSIANRKNITKQSFQGKQQTNNLLITEHRVTSSHTTRTTYFQHIPYQPTSTQTNEFQSLNALSIEELISIYLDEEGSDLQLDTTSTNEENQQIDPSRTKKDDTINSNMTNTSTTTCFEHALCQPTFSQINEFQLINSSSIEEFKKNYLDQEDINQPISTSIEEHQLMTTNTALKISSVYHHANLQDSLSSNTPLDLTNKYIPRTTCPPSPSYKMRISHNKMTTTPYSRPTQPNLLRR</sequence>
<feature type="region of interest" description="Disordered" evidence="1">
    <location>
        <begin position="923"/>
        <end position="947"/>
    </location>
</feature>
<evidence type="ECO:0000313" key="3">
    <source>
        <dbReference type="Proteomes" id="UP000092677"/>
    </source>
</evidence>
<gene>
    <name evidence="2" type="ORF">EHRUM2_02570</name>
</gene>
<protein>
    <submittedName>
        <fullName evidence="2">Uncharacterized protein</fullName>
    </submittedName>
</protein>
<feature type="compositionally biased region" description="Polar residues" evidence="1">
    <location>
        <begin position="453"/>
        <end position="465"/>
    </location>
</feature>
<feature type="compositionally biased region" description="Polar residues" evidence="1">
    <location>
        <begin position="397"/>
        <end position="412"/>
    </location>
</feature>
<name>A0A170RQ65_EHRRU</name>
<feature type="region of interest" description="Disordered" evidence="1">
    <location>
        <begin position="376"/>
        <end position="439"/>
    </location>
</feature>
<feature type="region of interest" description="Disordered" evidence="1">
    <location>
        <begin position="453"/>
        <end position="552"/>
    </location>
</feature>
<feature type="region of interest" description="Disordered" evidence="1">
    <location>
        <begin position="591"/>
        <end position="635"/>
    </location>
</feature>
<feature type="compositionally biased region" description="Low complexity" evidence="1">
    <location>
        <begin position="381"/>
        <end position="396"/>
    </location>
</feature>
<feature type="compositionally biased region" description="Basic and acidic residues" evidence="1">
    <location>
        <begin position="619"/>
        <end position="635"/>
    </location>
</feature>
<dbReference type="STRING" id="779.GCA_002019755_00245"/>
<feature type="compositionally biased region" description="Polar residues" evidence="1">
    <location>
        <begin position="923"/>
        <end position="936"/>
    </location>
</feature>
<feature type="compositionally biased region" description="Low complexity" evidence="1">
    <location>
        <begin position="505"/>
        <end position="517"/>
    </location>
</feature>
<dbReference type="Proteomes" id="UP000092677">
    <property type="component" value="Unassembled WGS sequence"/>
</dbReference>
<feature type="compositionally biased region" description="Polar residues" evidence="1">
    <location>
        <begin position="604"/>
        <end position="617"/>
    </location>
</feature>
<feature type="compositionally biased region" description="Polar residues" evidence="1">
    <location>
        <begin position="430"/>
        <end position="439"/>
    </location>
</feature>
<feature type="compositionally biased region" description="Polar residues" evidence="1">
    <location>
        <begin position="1060"/>
        <end position="1078"/>
    </location>
</feature>
<organism evidence="2 3">
    <name type="scientific">Ehrlichia ruminantium</name>
    <name type="common">heartwater rickettsia</name>
    <name type="synonym">Cowdria ruminantium</name>
    <dbReference type="NCBI Taxonomy" id="779"/>
    <lineage>
        <taxon>Bacteria</taxon>
        <taxon>Pseudomonadati</taxon>
        <taxon>Pseudomonadota</taxon>
        <taxon>Alphaproteobacteria</taxon>
        <taxon>Rickettsiales</taxon>
        <taxon>Anaplasmataceae</taxon>
        <taxon>Ehrlichia</taxon>
    </lineage>
</organism>
<feature type="compositionally biased region" description="Polar residues" evidence="1">
    <location>
        <begin position="480"/>
        <end position="496"/>
    </location>
</feature>
<evidence type="ECO:0000313" key="2">
    <source>
        <dbReference type="EMBL" id="GAT77048.1"/>
    </source>
</evidence>
<evidence type="ECO:0000256" key="1">
    <source>
        <dbReference type="SAM" id="MobiDB-lite"/>
    </source>
</evidence>
<accession>A0A170RQ65</accession>
<reference evidence="3" key="1">
    <citation type="submission" date="2016-05" db="EMBL/GenBank/DDBJ databases">
        <title>Draft genome sequences of four strains of Ehrlichia ruminantium, a tick-borne pathogen of ruminants, isolated from Zimbabwe, The Gambia and Ghana.</title>
        <authorList>
            <person name="Nakao R."/>
            <person name="Jongejan F."/>
            <person name="Sugimoto C."/>
        </authorList>
    </citation>
    <scope>NUCLEOTIDE SEQUENCE [LARGE SCALE GENOMIC DNA]</scope>
    <source>
        <strain evidence="3">Kerr Seringe</strain>
    </source>
</reference>
<dbReference type="AlphaFoldDB" id="A0A170RQ65"/>
<proteinExistence type="predicted"/>
<feature type="compositionally biased region" description="Low complexity" evidence="1">
    <location>
        <begin position="537"/>
        <end position="552"/>
    </location>
</feature>
<comment type="caution">
    <text evidence="2">The sequence shown here is derived from an EMBL/GenBank/DDBJ whole genome shotgun (WGS) entry which is preliminary data.</text>
</comment>